<dbReference type="AlphaFoldDB" id="A0A1E8CJX8"/>
<dbReference type="NCBIfam" id="NF003975">
    <property type="entry name" value="PRK05467.1-4"/>
    <property type="match status" value="1"/>
</dbReference>
<dbReference type="GO" id="GO:0006974">
    <property type="term" value="P:DNA damage response"/>
    <property type="evidence" value="ECO:0007669"/>
    <property type="project" value="TreeGrafter"/>
</dbReference>
<keyword evidence="4 7" id="KW-0223">Dioxygenase</keyword>
<dbReference type="RefSeq" id="WP_070116188.1">
    <property type="nucleotide sequence ID" value="NZ_MASR01000001.1"/>
</dbReference>
<dbReference type="InterPro" id="IPR006620">
    <property type="entry name" value="Pro_4_hyd_alph"/>
</dbReference>
<dbReference type="PROSITE" id="PS51471">
    <property type="entry name" value="FE2OG_OXY"/>
    <property type="match status" value="1"/>
</dbReference>
<dbReference type="PANTHER" id="PTHR41536">
    <property type="entry name" value="PKHD-TYPE HYDROXYLASE YBIX"/>
    <property type="match status" value="1"/>
</dbReference>
<organism evidence="9 10">
    <name type="scientific">Pseudohongiella acticola</name>
    <dbReference type="NCBI Taxonomy" id="1524254"/>
    <lineage>
        <taxon>Bacteria</taxon>
        <taxon>Pseudomonadati</taxon>
        <taxon>Pseudomonadota</taxon>
        <taxon>Gammaproteobacteria</taxon>
        <taxon>Pseudomonadales</taxon>
        <taxon>Pseudohongiellaceae</taxon>
        <taxon>Pseudohongiella</taxon>
    </lineage>
</organism>
<dbReference type="PANTHER" id="PTHR41536:SF1">
    <property type="entry name" value="PKHD-TYPE HYDROXYLASE YBIX"/>
    <property type="match status" value="1"/>
</dbReference>
<dbReference type="Proteomes" id="UP000175669">
    <property type="component" value="Unassembled WGS sequence"/>
</dbReference>
<feature type="binding site" evidence="7">
    <location>
        <position position="96"/>
    </location>
    <ligand>
        <name>Fe cation</name>
        <dbReference type="ChEBI" id="CHEBI:24875"/>
    </ligand>
</feature>
<keyword evidence="10" id="KW-1185">Reference proteome</keyword>
<dbReference type="GO" id="GO:0016706">
    <property type="term" value="F:2-oxoglutarate-dependent dioxygenase activity"/>
    <property type="evidence" value="ECO:0007669"/>
    <property type="project" value="UniProtKB-UniRule"/>
</dbReference>
<evidence type="ECO:0000256" key="3">
    <source>
        <dbReference type="ARBA" id="ARBA00022896"/>
    </source>
</evidence>
<feature type="binding site" evidence="7">
    <location>
        <position position="153"/>
    </location>
    <ligand>
        <name>Fe cation</name>
        <dbReference type="ChEBI" id="CHEBI:24875"/>
    </ligand>
</feature>
<name>A0A1E8CJX8_9GAMM</name>
<dbReference type="NCBIfam" id="NF003974">
    <property type="entry name" value="PRK05467.1-3"/>
    <property type="match status" value="1"/>
</dbReference>
<evidence type="ECO:0000313" key="10">
    <source>
        <dbReference type="Proteomes" id="UP000175669"/>
    </source>
</evidence>
<dbReference type="STRING" id="1524254.PHACT_05030"/>
<dbReference type="GO" id="GO:0006879">
    <property type="term" value="P:intracellular iron ion homeostasis"/>
    <property type="evidence" value="ECO:0007669"/>
    <property type="project" value="TreeGrafter"/>
</dbReference>
<dbReference type="Gene3D" id="4.10.860.20">
    <property type="entry name" value="Rabenosyn, Rab binding domain"/>
    <property type="match status" value="1"/>
</dbReference>
<gene>
    <name evidence="9" type="ORF">PHACT_05030</name>
</gene>
<protein>
    <submittedName>
        <fullName evidence="9">Fe2+-dependent dioxygenase</fullName>
    </submittedName>
</protein>
<dbReference type="GO" id="GO:0005506">
    <property type="term" value="F:iron ion binding"/>
    <property type="evidence" value="ECO:0007669"/>
    <property type="project" value="UniProtKB-UniRule"/>
</dbReference>
<evidence type="ECO:0000256" key="1">
    <source>
        <dbReference type="ARBA" id="ARBA00001961"/>
    </source>
</evidence>
<feature type="binding site" evidence="7">
    <location>
        <position position="98"/>
    </location>
    <ligand>
        <name>Fe cation</name>
        <dbReference type="ChEBI" id="CHEBI:24875"/>
    </ligand>
</feature>
<accession>A0A1E8CJX8</accession>
<sequence length="220" mass="24629">MILPVASILSPDLIQSCQQLASDDALFVDGRSTAGWYARQHKNNLQARPEASLDTLFEQIRAAIQAHELVQAATRPKNIIRLLLGRYDEGMHYGTHVDDALIDGQRTDVSFTVFLNEPDSYDGGELVIDEPSAERPFKLAAGSMLLYPATTLHQVMPVTRGRRLVLVGWIRSLIRDPAQRELLFDLERSIAQLRKAPDQAGALSLLLKTRSNLLRMWAED</sequence>
<reference evidence="10" key="1">
    <citation type="submission" date="2016-07" db="EMBL/GenBank/DDBJ databases">
        <authorList>
            <person name="Florea S."/>
            <person name="Webb J.S."/>
            <person name="Jaromczyk J."/>
            <person name="Schardl C.L."/>
        </authorList>
    </citation>
    <scope>NUCLEOTIDE SEQUENCE [LARGE SCALE GENOMIC DNA]</scope>
    <source>
        <strain evidence="10">KCTC 42131</strain>
    </source>
</reference>
<dbReference type="Pfam" id="PF18331">
    <property type="entry name" value="PKHD_C"/>
    <property type="match status" value="1"/>
</dbReference>
<dbReference type="InterPro" id="IPR041097">
    <property type="entry name" value="PKHD_C"/>
</dbReference>
<dbReference type="OrthoDB" id="9812472at2"/>
<evidence type="ECO:0000313" key="9">
    <source>
        <dbReference type="EMBL" id="OFE12577.1"/>
    </source>
</evidence>
<keyword evidence="6 7" id="KW-0408">Iron</keyword>
<keyword evidence="3 7" id="KW-0847">Vitamin C</keyword>
<dbReference type="HAMAP" id="MF_00657">
    <property type="entry name" value="Hydroxyl_YbiX"/>
    <property type="match status" value="1"/>
</dbReference>
<evidence type="ECO:0000256" key="4">
    <source>
        <dbReference type="ARBA" id="ARBA00022964"/>
    </source>
</evidence>
<comment type="cofactor">
    <cofactor evidence="7">
        <name>Fe(2+)</name>
        <dbReference type="ChEBI" id="CHEBI:29033"/>
    </cofactor>
    <text evidence="7">Binds 1 Fe(2+) ion per subunit.</text>
</comment>
<evidence type="ECO:0000256" key="6">
    <source>
        <dbReference type="ARBA" id="ARBA00023004"/>
    </source>
</evidence>
<evidence type="ECO:0000256" key="2">
    <source>
        <dbReference type="ARBA" id="ARBA00022723"/>
    </source>
</evidence>
<keyword evidence="5 7" id="KW-0560">Oxidoreductase</keyword>
<dbReference type="EMBL" id="MASR01000001">
    <property type="protein sequence ID" value="OFE12577.1"/>
    <property type="molecule type" value="Genomic_DNA"/>
</dbReference>
<evidence type="ECO:0000256" key="5">
    <source>
        <dbReference type="ARBA" id="ARBA00023002"/>
    </source>
</evidence>
<comment type="caution">
    <text evidence="9">The sequence shown here is derived from an EMBL/GenBank/DDBJ whole genome shotgun (WGS) entry which is preliminary data.</text>
</comment>
<dbReference type="InterPro" id="IPR023550">
    <property type="entry name" value="PKHD_hydroxylase"/>
</dbReference>
<dbReference type="GO" id="GO:0031418">
    <property type="term" value="F:L-ascorbic acid binding"/>
    <property type="evidence" value="ECO:0007669"/>
    <property type="project" value="UniProtKB-KW"/>
</dbReference>
<dbReference type="Pfam" id="PF13640">
    <property type="entry name" value="2OG-FeII_Oxy_3"/>
    <property type="match status" value="1"/>
</dbReference>
<feature type="domain" description="Fe2OG dioxygenase" evidence="8">
    <location>
        <begin position="78"/>
        <end position="172"/>
    </location>
</feature>
<feature type="binding site" evidence="7">
    <location>
        <position position="163"/>
    </location>
    <ligand>
        <name>2-oxoglutarate</name>
        <dbReference type="ChEBI" id="CHEBI:16810"/>
    </ligand>
</feature>
<dbReference type="InterPro" id="IPR044862">
    <property type="entry name" value="Pro_4_hyd_alph_FE2OG_OXY"/>
</dbReference>
<keyword evidence="2 7" id="KW-0479">Metal-binding</keyword>
<evidence type="ECO:0000259" key="8">
    <source>
        <dbReference type="PROSITE" id="PS51471"/>
    </source>
</evidence>
<evidence type="ECO:0000256" key="7">
    <source>
        <dbReference type="HAMAP-Rule" id="MF_00657"/>
    </source>
</evidence>
<comment type="cofactor">
    <cofactor evidence="1 7">
        <name>L-ascorbate</name>
        <dbReference type="ChEBI" id="CHEBI:38290"/>
    </cofactor>
</comment>
<dbReference type="Gene3D" id="2.60.120.620">
    <property type="entry name" value="q2cbj1_9rhob like domain"/>
    <property type="match status" value="1"/>
</dbReference>
<proteinExistence type="inferred from homology"/>
<dbReference type="InterPro" id="IPR005123">
    <property type="entry name" value="Oxoglu/Fe-dep_dioxygenase_dom"/>
</dbReference>
<dbReference type="SMART" id="SM00702">
    <property type="entry name" value="P4Hc"/>
    <property type="match status" value="1"/>
</dbReference>